<evidence type="ECO:0000313" key="2">
    <source>
        <dbReference type="EMBL" id="CAP20150.1"/>
    </source>
</evidence>
<sequence length="130" mass="14251">MVSAVLMFNVELPSNNKFPPSTACCAEMFMTASSLNVVDVPPVTAWLTLALNIALLLNICLLLPEIAPLLLPFRMLFPLKFWLPPDRVFSPLAFNILLSLKFCIPPVIVDLPLALNTALSCNFICPPIIA</sequence>
<keyword evidence="2" id="KW-0614">Plasmid</keyword>
<keyword evidence="1" id="KW-1133">Transmembrane helix</keyword>
<dbReference type="AlphaFoldDB" id="B0RKP3"/>
<keyword evidence="1" id="KW-0472">Membrane</keyword>
<dbReference type="EMBL" id="AM905950">
    <property type="protein sequence ID" value="CAP20150.1"/>
    <property type="molecule type" value="Genomic_DNA"/>
</dbReference>
<organism evidence="2">
    <name type="scientific">Yersinia enterocolitica</name>
    <dbReference type="NCBI Taxonomy" id="630"/>
    <lineage>
        <taxon>Bacteria</taxon>
        <taxon>Pseudomonadati</taxon>
        <taxon>Pseudomonadota</taxon>
        <taxon>Gammaproteobacteria</taxon>
        <taxon>Enterobacterales</taxon>
        <taxon>Yersiniaceae</taxon>
        <taxon>Yersinia</taxon>
    </lineage>
</organism>
<accession>B0RKP3</accession>
<feature type="transmembrane region" description="Helical" evidence="1">
    <location>
        <begin position="45"/>
        <end position="71"/>
    </location>
</feature>
<reference evidence="2" key="1">
    <citation type="journal article" date="2008" name="J. Bacteriol.">
        <title>Genetic and functional properties of the self-transmissible Yersinia enterocolitica plasmid pYE854, which mobilizes the virulence plasmid pYV.</title>
        <authorList>
            <person name="Hammerl J.A."/>
            <person name="Klein I."/>
            <person name="Lanka E."/>
            <person name="Appel B."/>
            <person name="Hertwig S."/>
        </authorList>
    </citation>
    <scope>NUCLEOTIDE SEQUENCE [LARGE SCALE GENOMIC DNA]</scope>
    <source>
        <strain evidence="2">29854</strain>
        <plasmid evidence="2">pYE854</plasmid>
    </source>
</reference>
<name>B0RKP3_YEREN</name>
<evidence type="ECO:0000256" key="1">
    <source>
        <dbReference type="SAM" id="Phobius"/>
    </source>
</evidence>
<proteinExistence type="predicted"/>
<geneLocation type="plasmid" evidence="2">
    <name>pYE854</name>
</geneLocation>
<keyword evidence="1" id="KW-0812">Transmembrane</keyword>
<protein>
    <submittedName>
        <fullName evidence="2">Uncharacterized protein</fullName>
    </submittedName>
</protein>